<dbReference type="PRINTS" id="PR00099">
    <property type="entry name" value="CPSGATASE"/>
</dbReference>
<dbReference type="CDD" id="cd01743">
    <property type="entry name" value="GATase1_Anthranilate_Synthase"/>
    <property type="match status" value="1"/>
</dbReference>
<dbReference type="GO" id="GO:0046820">
    <property type="term" value="F:4-amino-4-deoxychorismate synthase activity"/>
    <property type="evidence" value="ECO:0007669"/>
    <property type="project" value="UniProtKB-EC"/>
</dbReference>
<reference evidence="14 15" key="1">
    <citation type="submission" date="2018-12" db="EMBL/GenBank/DDBJ databases">
        <title>Venturia inaequalis Genome Resource.</title>
        <authorList>
            <person name="Lichtner F.J."/>
        </authorList>
    </citation>
    <scope>NUCLEOTIDE SEQUENCE [LARGE SCALE GENOMIC DNA]</scope>
    <source>
        <strain evidence="14 15">120213</strain>
    </source>
</reference>
<protein>
    <recommendedName>
        <fullName evidence="4">aminodeoxychorismate synthase</fullName>
        <ecNumber evidence="4">2.6.1.85</ecNumber>
    </recommendedName>
    <alternativeName>
        <fullName evidence="8">Para-aminobenzoate synthase</fullName>
    </alternativeName>
    <alternativeName>
        <fullName evidence="9">p-aminobenzoic acid synthase</fullName>
    </alternativeName>
</protein>
<evidence type="ECO:0000256" key="1">
    <source>
        <dbReference type="ARBA" id="ARBA00001000"/>
    </source>
</evidence>
<dbReference type="InterPro" id="IPR006805">
    <property type="entry name" value="Anth_synth_I_N"/>
</dbReference>
<feature type="domain" description="Glutamine amidotransferase" evidence="11">
    <location>
        <begin position="8"/>
        <end position="207"/>
    </location>
</feature>
<feature type="region of interest" description="Disordered" evidence="10">
    <location>
        <begin position="671"/>
        <end position="723"/>
    </location>
</feature>
<dbReference type="Pfam" id="PF00425">
    <property type="entry name" value="Chorismate_bind"/>
    <property type="match status" value="2"/>
</dbReference>
<evidence type="ECO:0000256" key="5">
    <source>
        <dbReference type="ARBA" id="ARBA00022679"/>
    </source>
</evidence>
<evidence type="ECO:0000256" key="3">
    <source>
        <dbReference type="ARBA" id="ARBA00005970"/>
    </source>
</evidence>
<dbReference type="InterPro" id="IPR017926">
    <property type="entry name" value="GATASE"/>
</dbReference>
<dbReference type="PRINTS" id="PR00097">
    <property type="entry name" value="ANTSNTHASEII"/>
</dbReference>
<dbReference type="GO" id="GO:0008153">
    <property type="term" value="P:4-aminobenzoate biosynthetic process"/>
    <property type="evidence" value="ECO:0007669"/>
    <property type="project" value="TreeGrafter"/>
</dbReference>
<keyword evidence="7" id="KW-0315">Glutamine amidotransferase</keyword>
<evidence type="ECO:0000313" key="14">
    <source>
        <dbReference type="EMBL" id="KAE9973694.1"/>
    </source>
</evidence>
<evidence type="ECO:0000256" key="2">
    <source>
        <dbReference type="ARBA" id="ARBA00005009"/>
    </source>
</evidence>
<comment type="catalytic activity">
    <reaction evidence="1">
        <text>chorismate + L-glutamine = 4-amino-4-deoxychorismate + L-glutamate</text>
        <dbReference type="Rhea" id="RHEA:11672"/>
        <dbReference type="ChEBI" id="CHEBI:29748"/>
        <dbReference type="ChEBI" id="CHEBI:29985"/>
        <dbReference type="ChEBI" id="CHEBI:58359"/>
        <dbReference type="ChEBI" id="CHEBI:58406"/>
        <dbReference type="EC" id="2.6.1.85"/>
    </reaction>
</comment>
<evidence type="ECO:0000313" key="15">
    <source>
        <dbReference type="Proteomes" id="UP000447873"/>
    </source>
</evidence>
<comment type="pathway">
    <text evidence="2">Cofactor biosynthesis; tetrahydrofolate biosynthesis; 4-aminobenzoate from chorismate: step 1/2.</text>
</comment>
<dbReference type="InterPro" id="IPR010117">
    <property type="entry name" value="PabB_fungal"/>
</dbReference>
<dbReference type="InterPro" id="IPR015890">
    <property type="entry name" value="Chorismate_C"/>
</dbReference>
<proteinExistence type="inferred from homology"/>
<dbReference type="SUPFAM" id="SSF52317">
    <property type="entry name" value="Class I glutamine amidotransferase-like"/>
    <property type="match status" value="1"/>
</dbReference>
<dbReference type="EMBL" id="WNWS01000236">
    <property type="protein sequence ID" value="KAE9973694.1"/>
    <property type="molecule type" value="Genomic_DNA"/>
</dbReference>
<dbReference type="GO" id="GO:0046656">
    <property type="term" value="P:folic acid biosynthetic process"/>
    <property type="evidence" value="ECO:0007669"/>
    <property type="project" value="UniProtKB-KW"/>
</dbReference>
<dbReference type="GO" id="GO:0046654">
    <property type="term" value="P:tetrahydrofolate biosynthetic process"/>
    <property type="evidence" value="ECO:0007669"/>
    <property type="project" value="UniProtKB-UniPathway"/>
</dbReference>
<dbReference type="NCBIfam" id="TIGR01823">
    <property type="entry name" value="PabB-fungal"/>
    <property type="match status" value="1"/>
</dbReference>
<sequence length="839" mass="92173">MTSPQILYVDAYDSFSNNIVDLLKTSIDADVHCVKIDDFDLFEHEDENSLGSYLSRFDAVIIGPGPGHPTQKKDIGWIADIWELSDSHLLPIFGICLGFQSLCNAFGGEVLRLTEPRHGLVLRIDHNGESVFEGLEPFNGTMYHSLHVDLGHDLTTEDLWKPSSLCPNLIPTAWDLQDAANGPVLMGVRHATKPFCGVQFHPESVVTGATIVEGIIELLPIGASLIINWWQDAQRWNSVTGRRTRSCESSAVGTPKSLDLKKSDQASQAESQHKIWDALGIYGKEVAWNARSLSCTRVQQICQKLQLDKDEGILLESGVRSDGSPLIKDLGRYSIIGLVDENTVRLQYFIASSIIVLHAHGHEITCKGTISDFWDYTKRLQGQMRCKNGSDKIPFWGGFMGFVSYEAGLAGINVAADILDDGKTRPDVSFVLVLRSIVVDHETKLAYTQSIKNGDEEWVFNTSTAISHLEDASGYETPTEEPSAFSASRACLIGAPNYRSYMEKVGQCDKAIRAGDSYELCLTNQVNIKVPKQDESKHVGSWDLYQKLSERNTAPFGAYINLNYDKENLSIIGSSPERFMSWTRDGKCQFRPIKGTVKKTPGMTMEDACQILRPSLNSKDVAENLMITDLVRHDLNGIVEPGSVHVSKLFGVEEYKTVFQLVSVIEGQLPHASKPFERPGRPIVSSSLNCRNSRANSGLATPDSLPEAPSSPESHNSSTLHQRELSTGINALAASLPPGSMTGAPKKRSCEILQDIEEHIPRGIYSGVIGYLDVGGGGDFSVVIRTAWKWSGDDTFDEEHGEWEVWRAGAGGAVTSQSTPEGEAEEMLTKLASFTAAFG</sequence>
<feature type="domain" description="Chorismate-utilising enzyme C-terminal" evidence="12">
    <location>
        <begin position="726"/>
        <end position="830"/>
    </location>
</feature>
<dbReference type="Proteomes" id="UP000447873">
    <property type="component" value="Unassembled WGS sequence"/>
</dbReference>
<dbReference type="UniPathway" id="UPA00077">
    <property type="reaction ID" value="UER00149"/>
</dbReference>
<dbReference type="InterPro" id="IPR029062">
    <property type="entry name" value="Class_I_gatase-like"/>
</dbReference>
<feature type="compositionally biased region" description="Polar residues" evidence="10">
    <location>
        <begin position="711"/>
        <end position="723"/>
    </location>
</feature>
<gene>
    <name evidence="14" type="ORF">EG328_004252</name>
</gene>
<dbReference type="GO" id="GO:0005737">
    <property type="term" value="C:cytoplasm"/>
    <property type="evidence" value="ECO:0007669"/>
    <property type="project" value="TreeGrafter"/>
</dbReference>
<dbReference type="Pfam" id="PF04715">
    <property type="entry name" value="Anth_synt_I_N"/>
    <property type="match status" value="1"/>
</dbReference>
<accession>A0A8H3UNQ7</accession>
<evidence type="ECO:0000256" key="9">
    <source>
        <dbReference type="ARBA" id="ARBA00031904"/>
    </source>
</evidence>
<evidence type="ECO:0000256" key="6">
    <source>
        <dbReference type="ARBA" id="ARBA00022909"/>
    </source>
</evidence>
<dbReference type="InterPro" id="IPR019999">
    <property type="entry name" value="Anth_synth_I-like"/>
</dbReference>
<evidence type="ECO:0000259" key="12">
    <source>
        <dbReference type="Pfam" id="PF00425"/>
    </source>
</evidence>
<evidence type="ECO:0000256" key="4">
    <source>
        <dbReference type="ARBA" id="ARBA00013139"/>
    </source>
</evidence>
<feature type="domain" description="Anthranilate synthase component I N-terminal" evidence="13">
    <location>
        <begin position="301"/>
        <end position="445"/>
    </location>
</feature>
<dbReference type="Gene3D" id="3.40.50.880">
    <property type="match status" value="1"/>
</dbReference>
<dbReference type="GO" id="GO:0000162">
    <property type="term" value="P:L-tryptophan biosynthetic process"/>
    <property type="evidence" value="ECO:0007669"/>
    <property type="project" value="TreeGrafter"/>
</dbReference>
<dbReference type="PRINTS" id="PR00096">
    <property type="entry name" value="GATASE"/>
</dbReference>
<dbReference type="PROSITE" id="PS51273">
    <property type="entry name" value="GATASE_TYPE_1"/>
    <property type="match status" value="1"/>
</dbReference>
<dbReference type="PANTHER" id="PTHR11236">
    <property type="entry name" value="AMINOBENZOATE/ANTHRANILATE SYNTHASE"/>
    <property type="match status" value="1"/>
</dbReference>
<dbReference type="EC" id="2.6.1.85" evidence="4"/>
<evidence type="ECO:0000259" key="11">
    <source>
        <dbReference type="Pfam" id="PF00117"/>
    </source>
</evidence>
<evidence type="ECO:0000256" key="8">
    <source>
        <dbReference type="ARBA" id="ARBA00031329"/>
    </source>
</evidence>
<evidence type="ECO:0000256" key="7">
    <source>
        <dbReference type="ARBA" id="ARBA00022962"/>
    </source>
</evidence>
<dbReference type="PANTHER" id="PTHR11236:SF18">
    <property type="entry name" value="AMINODEOXYCHORISMATE SYNTHASE"/>
    <property type="match status" value="1"/>
</dbReference>
<evidence type="ECO:0000259" key="13">
    <source>
        <dbReference type="Pfam" id="PF04715"/>
    </source>
</evidence>
<keyword evidence="6" id="KW-0289">Folate biosynthesis</keyword>
<comment type="caution">
    <text evidence="14">The sequence shown here is derived from an EMBL/GenBank/DDBJ whole genome shotgun (WGS) entry which is preliminary data.</text>
</comment>
<name>A0A8H3UNQ7_VENIN</name>
<keyword evidence="5" id="KW-0808">Transferase</keyword>
<dbReference type="InterPro" id="IPR005801">
    <property type="entry name" value="ADC_synthase"/>
</dbReference>
<dbReference type="AlphaFoldDB" id="A0A8H3UNQ7"/>
<feature type="domain" description="Chorismate-utilising enzyme C-terminal" evidence="12">
    <location>
        <begin position="499"/>
        <end position="675"/>
    </location>
</feature>
<feature type="compositionally biased region" description="Polar residues" evidence="10">
    <location>
        <begin position="684"/>
        <end position="699"/>
    </location>
</feature>
<dbReference type="InterPro" id="IPR006221">
    <property type="entry name" value="TrpG/PapA_dom"/>
</dbReference>
<dbReference type="SUPFAM" id="SSF56322">
    <property type="entry name" value="ADC synthase"/>
    <property type="match status" value="2"/>
</dbReference>
<comment type="similarity">
    <text evidence="3">In the C-terminal section; belongs to the anthranilate synthase component I family.</text>
</comment>
<dbReference type="Pfam" id="PF00117">
    <property type="entry name" value="GATase"/>
    <property type="match status" value="1"/>
</dbReference>
<evidence type="ECO:0000256" key="10">
    <source>
        <dbReference type="SAM" id="MobiDB-lite"/>
    </source>
</evidence>
<organism evidence="14 15">
    <name type="scientific">Venturia inaequalis</name>
    <name type="common">Apple scab fungus</name>
    <dbReference type="NCBI Taxonomy" id="5025"/>
    <lineage>
        <taxon>Eukaryota</taxon>
        <taxon>Fungi</taxon>
        <taxon>Dikarya</taxon>
        <taxon>Ascomycota</taxon>
        <taxon>Pezizomycotina</taxon>
        <taxon>Dothideomycetes</taxon>
        <taxon>Pleosporomycetidae</taxon>
        <taxon>Venturiales</taxon>
        <taxon>Venturiaceae</taxon>
        <taxon>Venturia</taxon>
    </lineage>
</organism>
<dbReference type="Gene3D" id="3.60.120.10">
    <property type="entry name" value="Anthranilate synthase"/>
    <property type="match status" value="1"/>
</dbReference>